<dbReference type="EMBL" id="CP015378">
    <property type="protein sequence ID" value="ANC75889.1"/>
    <property type="molecule type" value="Genomic_DNA"/>
</dbReference>
<accession>A0A168VSI6</accession>
<sequence>MLLFLLLCLLTAGFFIEIFQKHILRVKDPDIQVLWAELESEEWFQELNDIPETKKWIELDKQNGLLKDPYYVRKIIDQNGHREGYIRYILDKTK</sequence>
<organism evidence="1 2">
    <name type="scientific">Fictibacillus phosphorivorans</name>
    <dbReference type="NCBI Taxonomy" id="1221500"/>
    <lineage>
        <taxon>Bacteria</taxon>
        <taxon>Bacillati</taxon>
        <taxon>Bacillota</taxon>
        <taxon>Bacilli</taxon>
        <taxon>Bacillales</taxon>
        <taxon>Fictibacillaceae</taxon>
        <taxon>Fictibacillus</taxon>
    </lineage>
</organism>
<gene>
    <name evidence="1" type="ORF">ABE65_003285</name>
</gene>
<name>A0A168VSI6_9BACL</name>
<dbReference type="RefSeq" id="WP_066391287.1">
    <property type="nucleotide sequence ID" value="NZ_CP015378.1"/>
</dbReference>
<keyword evidence="2" id="KW-1185">Reference proteome</keyword>
<evidence type="ECO:0000313" key="1">
    <source>
        <dbReference type="EMBL" id="ANC75889.1"/>
    </source>
</evidence>
<dbReference type="STRING" id="1221500.ABE65_003285"/>
<protein>
    <submittedName>
        <fullName evidence="1">Uncharacterized protein</fullName>
    </submittedName>
</protein>
<dbReference type="Proteomes" id="UP000076623">
    <property type="component" value="Chromosome"/>
</dbReference>
<proteinExistence type="predicted"/>
<reference evidence="1 2" key="1">
    <citation type="submission" date="2016-04" db="EMBL/GenBank/DDBJ databases">
        <title>Complete genome sequence of Fictibacillus phosphorivorans G25-29, a strain toxic to nematodes.</title>
        <authorList>
            <person name="Zheng Z."/>
        </authorList>
    </citation>
    <scope>NUCLEOTIDE SEQUENCE [LARGE SCALE GENOMIC DNA]</scope>
    <source>
        <strain evidence="1 2">G25-29</strain>
    </source>
</reference>
<dbReference type="KEGG" id="fpn:ABE65_003285"/>
<dbReference type="AlphaFoldDB" id="A0A168VSI6"/>
<evidence type="ECO:0000313" key="2">
    <source>
        <dbReference type="Proteomes" id="UP000076623"/>
    </source>
</evidence>